<evidence type="ECO:0000313" key="2">
    <source>
        <dbReference type="Proteomes" id="UP000664940"/>
    </source>
</evidence>
<dbReference type="AlphaFoldDB" id="A0A834DQ32"/>
<reference evidence="1 2" key="1">
    <citation type="journal article" date="2020" name="Nature">
        <title>Six reference-quality genomes reveal evolution of bat adaptations.</title>
        <authorList>
            <person name="Jebb D."/>
            <person name="Huang Z."/>
            <person name="Pippel M."/>
            <person name="Hughes G.M."/>
            <person name="Lavrichenko K."/>
            <person name="Devanna P."/>
            <person name="Winkler S."/>
            <person name="Jermiin L.S."/>
            <person name="Skirmuntt E.C."/>
            <person name="Katzourakis A."/>
            <person name="Burkitt-Gray L."/>
            <person name="Ray D.A."/>
            <person name="Sullivan K.A.M."/>
            <person name="Roscito J.G."/>
            <person name="Kirilenko B.M."/>
            <person name="Davalos L.M."/>
            <person name="Corthals A.P."/>
            <person name="Power M.L."/>
            <person name="Jones G."/>
            <person name="Ransome R.D."/>
            <person name="Dechmann D.K.N."/>
            <person name="Locatelli A.G."/>
            <person name="Puechmaille S.J."/>
            <person name="Fedrigo O."/>
            <person name="Jarvis E.D."/>
            <person name="Hiller M."/>
            <person name="Vernes S.C."/>
            <person name="Myers E.W."/>
            <person name="Teeling E.C."/>
        </authorList>
    </citation>
    <scope>NUCLEOTIDE SEQUENCE [LARGE SCALE GENOMIC DNA]</scope>
    <source>
        <strain evidence="1">Bat1K_MPI-CBG_1</strain>
    </source>
</reference>
<gene>
    <name evidence="1" type="ORF">HJG60_008172</name>
</gene>
<evidence type="ECO:0000313" key="1">
    <source>
        <dbReference type="EMBL" id="KAF6088316.1"/>
    </source>
</evidence>
<protein>
    <submittedName>
        <fullName evidence="1">Uncharacterized protein</fullName>
    </submittedName>
</protein>
<dbReference type="EMBL" id="JABVXQ010000010">
    <property type="protein sequence ID" value="KAF6088316.1"/>
    <property type="molecule type" value="Genomic_DNA"/>
</dbReference>
<comment type="caution">
    <text evidence="1">The sequence shown here is derived from an EMBL/GenBank/DDBJ whole genome shotgun (WGS) entry which is preliminary data.</text>
</comment>
<accession>A0A834DQ32</accession>
<organism evidence="1 2">
    <name type="scientific">Phyllostomus discolor</name>
    <name type="common">pale spear-nosed bat</name>
    <dbReference type="NCBI Taxonomy" id="89673"/>
    <lineage>
        <taxon>Eukaryota</taxon>
        <taxon>Metazoa</taxon>
        <taxon>Chordata</taxon>
        <taxon>Craniata</taxon>
        <taxon>Vertebrata</taxon>
        <taxon>Euteleostomi</taxon>
        <taxon>Mammalia</taxon>
        <taxon>Eutheria</taxon>
        <taxon>Laurasiatheria</taxon>
        <taxon>Chiroptera</taxon>
        <taxon>Yangochiroptera</taxon>
        <taxon>Phyllostomidae</taxon>
        <taxon>Phyllostominae</taxon>
        <taxon>Phyllostomus</taxon>
    </lineage>
</organism>
<sequence>MVSFKALKNTLFCLISHCDHISIETIMFVLSTDMCASIKGTQLPNVSCGSSGEWLFTPQPSGPLQKAPENKQMVLLAHDEGHWREVLGAGGVTPRKTGAPVHGDSPKGQITSPFSEAVSKICFNPRTAEGTRRV</sequence>
<dbReference type="Proteomes" id="UP000664940">
    <property type="component" value="Unassembled WGS sequence"/>
</dbReference>
<proteinExistence type="predicted"/>
<name>A0A834DQ32_9CHIR</name>